<dbReference type="GO" id="GO:0016787">
    <property type="term" value="F:hydrolase activity"/>
    <property type="evidence" value="ECO:0007669"/>
    <property type="project" value="UniProtKB-KW"/>
</dbReference>
<dbReference type="InterPro" id="IPR029058">
    <property type="entry name" value="AB_hydrolase_fold"/>
</dbReference>
<dbReference type="RefSeq" id="WP_283758255.1">
    <property type="nucleotide sequence ID" value="NZ_JAQOSQ010000009.1"/>
</dbReference>
<accession>A0ABT7BWQ9</accession>
<dbReference type="SUPFAM" id="SSF53474">
    <property type="entry name" value="alpha/beta-Hydrolases"/>
    <property type="match status" value="1"/>
</dbReference>
<dbReference type="PANTHER" id="PTHR46438">
    <property type="entry name" value="ALPHA/BETA-HYDROLASES SUPERFAMILY PROTEIN"/>
    <property type="match status" value="1"/>
</dbReference>
<gene>
    <name evidence="2" type="ORF">PMH09_10355</name>
</gene>
<name>A0ABT7BWQ9_9CYAN</name>
<evidence type="ECO:0000313" key="2">
    <source>
        <dbReference type="EMBL" id="MDJ1183601.1"/>
    </source>
</evidence>
<dbReference type="Proteomes" id="UP001232992">
    <property type="component" value="Unassembled WGS sequence"/>
</dbReference>
<dbReference type="Pfam" id="PF12697">
    <property type="entry name" value="Abhydrolase_6"/>
    <property type="match status" value="1"/>
</dbReference>
<sequence>MIIPPGFEQHSVVTSLGRMVYYQPSESFWGSQVAAQPKLVFLHGFGGGSSAYEWSQVYPAFAADCFPIAPDLMGWGRSDHLERNYTIDDYLTTIREFLEQTCEEPAMVVASSLTAALTIRVAIANPQLFQCLVLTTPAGLSDFGDDYGRSLFAQVVRVPLLDRALYTSAIATEAGISSFLQGRQFAKSDRIYPEIVQAYLQSALQPKAEYAALSFVRGDLCFDLANYMPQLTIPTAILWGKKSEFTGPEIGERLAALNPASVKRFMALENVGLTPQLEVPGLTIGLIRQLLKQLQSSP</sequence>
<evidence type="ECO:0000259" key="1">
    <source>
        <dbReference type="Pfam" id="PF12697"/>
    </source>
</evidence>
<reference evidence="2 3" key="1">
    <citation type="submission" date="2023-01" db="EMBL/GenBank/DDBJ databases">
        <title>Novel diversity within Roseofilum (Cyanobacteria; Desertifilaceae) from marine benthic mats with descriptions of four novel species.</title>
        <authorList>
            <person name="Wang Y."/>
            <person name="Berthold D.E."/>
            <person name="Hu J."/>
            <person name="Lefler F.W."/>
            <person name="Laughinghouse H.D. IV."/>
        </authorList>
    </citation>
    <scope>NUCLEOTIDE SEQUENCE [LARGE SCALE GENOMIC DNA]</scope>
    <source>
        <strain evidence="2 3">BLCC-M143</strain>
    </source>
</reference>
<dbReference type="PANTHER" id="PTHR46438:SF2">
    <property type="entry name" value="ALPHA_BETA-HYDROLASES SUPERFAMILY PROTEIN"/>
    <property type="match status" value="1"/>
</dbReference>
<keyword evidence="3" id="KW-1185">Reference proteome</keyword>
<organism evidence="2 3">
    <name type="scientific">Roseofilum casamattae BLCC-M143</name>
    <dbReference type="NCBI Taxonomy" id="3022442"/>
    <lineage>
        <taxon>Bacteria</taxon>
        <taxon>Bacillati</taxon>
        <taxon>Cyanobacteriota</taxon>
        <taxon>Cyanophyceae</taxon>
        <taxon>Desertifilales</taxon>
        <taxon>Desertifilaceae</taxon>
        <taxon>Roseofilum</taxon>
        <taxon>Roseofilum casamattae</taxon>
    </lineage>
</organism>
<dbReference type="Gene3D" id="3.40.50.1820">
    <property type="entry name" value="alpha/beta hydrolase"/>
    <property type="match status" value="1"/>
</dbReference>
<evidence type="ECO:0000313" key="3">
    <source>
        <dbReference type="Proteomes" id="UP001232992"/>
    </source>
</evidence>
<feature type="domain" description="AB hydrolase-1" evidence="1">
    <location>
        <begin position="39"/>
        <end position="278"/>
    </location>
</feature>
<keyword evidence="2" id="KW-0378">Hydrolase</keyword>
<proteinExistence type="predicted"/>
<protein>
    <submittedName>
        <fullName evidence="2">Alpha/beta hydrolase</fullName>
    </submittedName>
</protein>
<comment type="caution">
    <text evidence="2">The sequence shown here is derived from an EMBL/GenBank/DDBJ whole genome shotgun (WGS) entry which is preliminary data.</text>
</comment>
<dbReference type="InterPro" id="IPR000073">
    <property type="entry name" value="AB_hydrolase_1"/>
</dbReference>
<dbReference type="EMBL" id="JAQOSQ010000009">
    <property type="protein sequence ID" value="MDJ1183601.1"/>
    <property type="molecule type" value="Genomic_DNA"/>
</dbReference>